<dbReference type="SUPFAM" id="SSF55797">
    <property type="entry name" value="PR-1-like"/>
    <property type="match status" value="1"/>
</dbReference>
<dbReference type="Pfam" id="PF00188">
    <property type="entry name" value="CAP"/>
    <property type="match status" value="1"/>
</dbReference>
<dbReference type="Proteomes" id="UP000271241">
    <property type="component" value="Unassembled WGS sequence"/>
</dbReference>
<evidence type="ECO:0000259" key="1">
    <source>
        <dbReference type="Pfam" id="PF00188"/>
    </source>
</evidence>
<accession>A0A4P9XPH3</accession>
<dbReference type="AlphaFoldDB" id="A0A4P9XPH3"/>
<organism evidence="2 3">
    <name type="scientific">Thamnocephalis sphaerospora</name>
    <dbReference type="NCBI Taxonomy" id="78915"/>
    <lineage>
        <taxon>Eukaryota</taxon>
        <taxon>Fungi</taxon>
        <taxon>Fungi incertae sedis</taxon>
        <taxon>Zoopagomycota</taxon>
        <taxon>Zoopagomycotina</taxon>
        <taxon>Zoopagomycetes</taxon>
        <taxon>Zoopagales</taxon>
        <taxon>Sigmoideomycetaceae</taxon>
        <taxon>Thamnocephalis</taxon>
    </lineage>
</organism>
<dbReference type="InterPro" id="IPR014044">
    <property type="entry name" value="CAP_dom"/>
</dbReference>
<dbReference type="PANTHER" id="PTHR31157">
    <property type="entry name" value="SCP DOMAIN-CONTAINING PROTEIN"/>
    <property type="match status" value="1"/>
</dbReference>
<gene>
    <name evidence="2" type="ORF">THASP1DRAFT_30300</name>
</gene>
<dbReference type="CDD" id="cd05379">
    <property type="entry name" value="CAP_bacterial"/>
    <property type="match status" value="1"/>
</dbReference>
<proteinExistence type="predicted"/>
<sequence>MKSLLRFAAVALAGLAVLTVNVLAYDNNLMLCLVNKERVQRGLRALGHDAALERAAQVHCDDQARMQRMSHDGSDGSSPAQRVTSAGYKWASVAENVAYGYADENVCMEKWMLSPGHRANILKNDVTHFGSAVAYGSNTPYYTQVFASDGQQHNFPVCAGAPSPSPVANVIERQYKIVNGKKVYV</sequence>
<reference evidence="3" key="1">
    <citation type="journal article" date="2018" name="Nat. Microbiol.">
        <title>Leveraging single-cell genomics to expand the fungal tree of life.</title>
        <authorList>
            <person name="Ahrendt S.R."/>
            <person name="Quandt C.A."/>
            <person name="Ciobanu D."/>
            <person name="Clum A."/>
            <person name="Salamov A."/>
            <person name="Andreopoulos B."/>
            <person name="Cheng J.F."/>
            <person name="Woyke T."/>
            <person name="Pelin A."/>
            <person name="Henrissat B."/>
            <person name="Reynolds N.K."/>
            <person name="Benny G.L."/>
            <person name="Smith M.E."/>
            <person name="James T.Y."/>
            <person name="Grigoriev I.V."/>
        </authorList>
    </citation>
    <scope>NUCLEOTIDE SEQUENCE [LARGE SCALE GENOMIC DNA]</scope>
    <source>
        <strain evidence="3">RSA 1356</strain>
    </source>
</reference>
<keyword evidence="3" id="KW-1185">Reference proteome</keyword>
<evidence type="ECO:0000313" key="2">
    <source>
        <dbReference type="EMBL" id="RKP07888.1"/>
    </source>
</evidence>
<dbReference type="Gene3D" id="3.40.33.10">
    <property type="entry name" value="CAP"/>
    <property type="match status" value="1"/>
</dbReference>
<dbReference type="InterPro" id="IPR035940">
    <property type="entry name" value="CAP_sf"/>
</dbReference>
<dbReference type="STRING" id="78915.A0A4P9XPH3"/>
<protein>
    <submittedName>
        <fullName evidence="2">CAP domain-containing protein</fullName>
    </submittedName>
</protein>
<dbReference type="PANTHER" id="PTHR31157:SF1">
    <property type="entry name" value="SCP DOMAIN-CONTAINING PROTEIN"/>
    <property type="match status" value="1"/>
</dbReference>
<evidence type="ECO:0000313" key="3">
    <source>
        <dbReference type="Proteomes" id="UP000271241"/>
    </source>
</evidence>
<dbReference type="OrthoDB" id="568194at2759"/>
<name>A0A4P9XPH3_9FUNG</name>
<dbReference type="EMBL" id="KZ992661">
    <property type="protein sequence ID" value="RKP07888.1"/>
    <property type="molecule type" value="Genomic_DNA"/>
</dbReference>
<feature type="domain" description="SCP" evidence="1">
    <location>
        <begin position="33"/>
        <end position="146"/>
    </location>
</feature>